<sequence>MTSQEEQQQRRQPAEHDGQDRPGDGAGAVRYGDVFTVKGDLATAPVALQDAAMMQAAESAVLGEAPRGGAAAVMQSAARRNERLGVVPRDDEATDATAEGGVAVTEARVPGCRVITEFVADQPVGQYIAAEEEEEEDTTGGVTATAARQDGGVHGVLDGTKITIGEALEATVFSAGDQPVEASDAAAIAQAEGEADKTTLRQVLADATVRLGADKEVEREDAARVVGAEVRSDPDATARPAGVGASVAAAARLNRGRQ</sequence>
<feature type="compositionally biased region" description="Basic and acidic residues" evidence="3">
    <location>
        <begin position="7"/>
        <end position="23"/>
    </location>
</feature>
<organism evidence="5 6">
    <name type="scientific">Miscanthus lutarioriparius</name>
    <dbReference type="NCBI Taxonomy" id="422564"/>
    <lineage>
        <taxon>Eukaryota</taxon>
        <taxon>Viridiplantae</taxon>
        <taxon>Streptophyta</taxon>
        <taxon>Embryophyta</taxon>
        <taxon>Tracheophyta</taxon>
        <taxon>Spermatophyta</taxon>
        <taxon>Magnoliopsida</taxon>
        <taxon>Liliopsida</taxon>
        <taxon>Poales</taxon>
        <taxon>Poaceae</taxon>
        <taxon>PACMAD clade</taxon>
        <taxon>Panicoideae</taxon>
        <taxon>Andropogonodae</taxon>
        <taxon>Andropogoneae</taxon>
        <taxon>Saccharinae</taxon>
        <taxon>Miscanthus</taxon>
    </lineage>
</organism>
<feature type="domain" description="SMP" evidence="4">
    <location>
        <begin position="162"/>
        <end position="195"/>
    </location>
</feature>
<dbReference type="Pfam" id="PF04927">
    <property type="entry name" value="SMP"/>
    <property type="match status" value="3"/>
</dbReference>
<protein>
    <recommendedName>
        <fullName evidence="4">SMP domain-containing protein</fullName>
    </recommendedName>
</protein>
<evidence type="ECO:0000313" key="6">
    <source>
        <dbReference type="Proteomes" id="UP000604825"/>
    </source>
</evidence>
<accession>A0A811MXD3</accession>
<dbReference type="PANTHER" id="PTHR31174:SF41">
    <property type="entry name" value="OS12G0470000 PROTEIN"/>
    <property type="match status" value="1"/>
</dbReference>
<feature type="region of interest" description="Disordered" evidence="3">
    <location>
        <begin position="1"/>
        <end position="30"/>
    </location>
</feature>
<feature type="domain" description="SMP" evidence="4">
    <location>
        <begin position="198"/>
        <end position="255"/>
    </location>
</feature>
<evidence type="ECO:0000313" key="5">
    <source>
        <dbReference type="EMBL" id="CAD6212652.1"/>
    </source>
</evidence>
<evidence type="ECO:0000256" key="1">
    <source>
        <dbReference type="ARBA" id="ARBA00010733"/>
    </source>
</evidence>
<dbReference type="InterPro" id="IPR042971">
    <property type="entry name" value="LEA_SMP"/>
</dbReference>
<evidence type="ECO:0000259" key="4">
    <source>
        <dbReference type="Pfam" id="PF04927"/>
    </source>
</evidence>
<dbReference type="PANTHER" id="PTHR31174">
    <property type="entry name" value="SEED MATURATION FAMILY PROTEIN"/>
    <property type="match status" value="1"/>
</dbReference>
<comment type="similarity">
    <text evidence="1">Belongs to the LEA type SMP family.</text>
</comment>
<dbReference type="OrthoDB" id="694713at2759"/>
<dbReference type="InterPro" id="IPR007011">
    <property type="entry name" value="LEA_SMP_dom"/>
</dbReference>
<reference evidence="5" key="1">
    <citation type="submission" date="2020-10" db="EMBL/GenBank/DDBJ databases">
        <authorList>
            <person name="Han B."/>
            <person name="Lu T."/>
            <person name="Zhao Q."/>
            <person name="Huang X."/>
            <person name="Zhao Y."/>
        </authorList>
    </citation>
    <scope>NUCLEOTIDE SEQUENCE</scope>
</reference>
<keyword evidence="2" id="KW-0677">Repeat</keyword>
<name>A0A811MXD3_9POAL</name>
<dbReference type="Proteomes" id="UP000604825">
    <property type="component" value="Unassembled WGS sequence"/>
</dbReference>
<feature type="domain" description="SMP" evidence="4">
    <location>
        <begin position="29"/>
        <end position="83"/>
    </location>
</feature>
<dbReference type="EMBL" id="CAJGYO010000002">
    <property type="protein sequence ID" value="CAD6212652.1"/>
    <property type="molecule type" value="Genomic_DNA"/>
</dbReference>
<gene>
    <name evidence="5" type="ORF">NCGR_LOCUS8424</name>
</gene>
<evidence type="ECO:0000256" key="2">
    <source>
        <dbReference type="ARBA" id="ARBA00022737"/>
    </source>
</evidence>
<evidence type="ECO:0000256" key="3">
    <source>
        <dbReference type="SAM" id="MobiDB-lite"/>
    </source>
</evidence>
<dbReference type="AlphaFoldDB" id="A0A811MXD3"/>
<keyword evidence="6" id="KW-1185">Reference proteome</keyword>
<comment type="caution">
    <text evidence="5">The sequence shown here is derived from an EMBL/GenBank/DDBJ whole genome shotgun (WGS) entry which is preliminary data.</text>
</comment>
<proteinExistence type="inferred from homology"/>